<evidence type="ECO:0000256" key="4">
    <source>
        <dbReference type="ARBA" id="ARBA00022448"/>
    </source>
</evidence>
<dbReference type="InterPro" id="IPR036430">
    <property type="entry name" value="RNase_T2-like_sf"/>
</dbReference>
<proteinExistence type="inferred from homology"/>
<dbReference type="InterPro" id="IPR044189">
    <property type="entry name" value="XPO4/7-like"/>
</dbReference>
<dbReference type="Proteomes" id="UP000626092">
    <property type="component" value="Unassembled WGS sequence"/>
</dbReference>
<dbReference type="AlphaFoldDB" id="A0A834GHV4"/>
<evidence type="ECO:0000256" key="5">
    <source>
        <dbReference type="ARBA" id="ARBA00022490"/>
    </source>
</evidence>
<keyword evidence="4" id="KW-0813">Transport</keyword>
<comment type="similarity">
    <text evidence="3">Belongs to the exportin family.</text>
</comment>
<dbReference type="OrthoDB" id="1421096at2759"/>
<keyword evidence="5" id="KW-0963">Cytoplasm</keyword>
<name>A0A834GHV4_RHOSS</name>
<keyword evidence="7" id="KW-0539">Nucleus</keyword>
<dbReference type="EMBL" id="WJXA01000009">
    <property type="protein sequence ID" value="KAF7132306.1"/>
    <property type="molecule type" value="Genomic_DNA"/>
</dbReference>
<protein>
    <recommendedName>
        <fullName evidence="8">Exportin-7/Ran-binding protein 17 TPR repeats domain-containing protein</fullName>
    </recommendedName>
</protein>
<comment type="caution">
    <text evidence="9">The sequence shown here is derived from an EMBL/GenBank/DDBJ whole genome shotgun (WGS) entry which is preliminary data.</text>
</comment>
<evidence type="ECO:0000313" key="10">
    <source>
        <dbReference type="Proteomes" id="UP000626092"/>
    </source>
</evidence>
<dbReference type="GO" id="GO:0005737">
    <property type="term" value="C:cytoplasm"/>
    <property type="evidence" value="ECO:0007669"/>
    <property type="project" value="UniProtKB-SubCell"/>
</dbReference>
<dbReference type="GO" id="GO:0033897">
    <property type="term" value="F:ribonuclease T2 activity"/>
    <property type="evidence" value="ECO:0007669"/>
    <property type="project" value="InterPro"/>
</dbReference>
<evidence type="ECO:0000313" key="9">
    <source>
        <dbReference type="EMBL" id="KAF7132306.1"/>
    </source>
</evidence>
<accession>A0A834GHV4</accession>
<dbReference type="PANTHER" id="PTHR12596:SF2">
    <property type="entry name" value="EXPORTIN-7 ISOFORM X1"/>
    <property type="match status" value="1"/>
</dbReference>
<keyword evidence="6" id="KW-0653">Protein transport</keyword>
<evidence type="ECO:0000256" key="1">
    <source>
        <dbReference type="ARBA" id="ARBA00004123"/>
    </source>
</evidence>
<keyword evidence="10" id="KW-1185">Reference proteome</keyword>
<feature type="domain" description="Exportin-7/Ran-binding protein 17 TPR repeats" evidence="8">
    <location>
        <begin position="101"/>
        <end position="184"/>
    </location>
</feature>
<dbReference type="PANTHER" id="PTHR12596">
    <property type="entry name" value="EXPORTIN 4,7-RELATED"/>
    <property type="match status" value="1"/>
</dbReference>
<reference evidence="9" key="1">
    <citation type="submission" date="2019-11" db="EMBL/GenBank/DDBJ databases">
        <authorList>
            <person name="Liu Y."/>
            <person name="Hou J."/>
            <person name="Li T.-Q."/>
            <person name="Guan C.-H."/>
            <person name="Wu X."/>
            <person name="Wu H.-Z."/>
            <person name="Ling F."/>
            <person name="Zhang R."/>
            <person name="Shi X.-G."/>
            <person name="Ren J.-P."/>
            <person name="Chen E.-F."/>
            <person name="Sun J.-M."/>
        </authorList>
    </citation>
    <scope>NUCLEOTIDE SEQUENCE</scope>
    <source>
        <strain evidence="9">Adult_tree_wgs_1</strain>
        <tissue evidence="9">Leaves</tissue>
    </source>
</reference>
<gene>
    <name evidence="9" type="ORF">RHSIM_Rhsim09G0101900</name>
</gene>
<sequence length="378" mass="41588">MNKDISETVYYHALEASSELAAKEGLYETYSGSLVSKWESSWVYYLLGQWSRLVTYVPYLKGNSTNLLNEFVPKIMGHFISSKVDSIQEAAALPALADNSELLIVEAKLGAILNLRQLSGLSSEHEAELSAHVLRLINVIDCGLHSQTYGEVTKQRLDRAVLIFFQHFRKSYIGDQTMHSSKLVAYFAFLECTFAVDNLAKPAAPNLTPRVSDCPDVVPEVIRGKPPELLVALQEKKSFDFFKLFSSWRCNSCGKPITLSWLCCEIYPGGYVSSSIMSTILSQVFGGFIVTIRCDTFKRVTGVKEIVFCIDAHGASLINYRQRVELNCGHSLVLSPGASIVDGGVQWVPPRMGVGAVEKPHLLEKVGEVAGGGRHGGS</sequence>
<dbReference type="GO" id="GO:0003723">
    <property type="term" value="F:RNA binding"/>
    <property type="evidence" value="ECO:0007669"/>
    <property type="project" value="InterPro"/>
</dbReference>
<dbReference type="GO" id="GO:0005049">
    <property type="term" value="F:nuclear export signal receptor activity"/>
    <property type="evidence" value="ECO:0007669"/>
    <property type="project" value="InterPro"/>
</dbReference>
<dbReference type="Pfam" id="PF25795">
    <property type="entry name" value="TPR_XPO7"/>
    <property type="match status" value="1"/>
</dbReference>
<evidence type="ECO:0000256" key="2">
    <source>
        <dbReference type="ARBA" id="ARBA00004496"/>
    </source>
</evidence>
<evidence type="ECO:0000256" key="3">
    <source>
        <dbReference type="ARBA" id="ARBA00009466"/>
    </source>
</evidence>
<dbReference type="GO" id="GO:0005643">
    <property type="term" value="C:nuclear pore"/>
    <property type="evidence" value="ECO:0007669"/>
    <property type="project" value="TreeGrafter"/>
</dbReference>
<dbReference type="GO" id="GO:0006611">
    <property type="term" value="P:protein export from nucleus"/>
    <property type="evidence" value="ECO:0007669"/>
    <property type="project" value="TreeGrafter"/>
</dbReference>
<evidence type="ECO:0000256" key="7">
    <source>
        <dbReference type="ARBA" id="ARBA00023242"/>
    </source>
</evidence>
<evidence type="ECO:0000259" key="8">
    <source>
        <dbReference type="Pfam" id="PF25795"/>
    </source>
</evidence>
<comment type="subcellular location">
    <subcellularLocation>
        <location evidence="2">Cytoplasm</location>
    </subcellularLocation>
    <subcellularLocation>
        <location evidence="1">Nucleus</location>
    </subcellularLocation>
</comment>
<dbReference type="InterPro" id="IPR057947">
    <property type="entry name" value="TPR_XPO7/RBP17"/>
</dbReference>
<evidence type="ECO:0000256" key="6">
    <source>
        <dbReference type="ARBA" id="ARBA00022927"/>
    </source>
</evidence>
<organism evidence="9 10">
    <name type="scientific">Rhododendron simsii</name>
    <name type="common">Sims's rhododendron</name>
    <dbReference type="NCBI Taxonomy" id="118357"/>
    <lineage>
        <taxon>Eukaryota</taxon>
        <taxon>Viridiplantae</taxon>
        <taxon>Streptophyta</taxon>
        <taxon>Embryophyta</taxon>
        <taxon>Tracheophyta</taxon>
        <taxon>Spermatophyta</taxon>
        <taxon>Magnoliopsida</taxon>
        <taxon>eudicotyledons</taxon>
        <taxon>Gunneridae</taxon>
        <taxon>Pentapetalae</taxon>
        <taxon>asterids</taxon>
        <taxon>Ericales</taxon>
        <taxon>Ericaceae</taxon>
        <taxon>Ericoideae</taxon>
        <taxon>Rhodoreae</taxon>
        <taxon>Rhododendron</taxon>
    </lineage>
</organism>
<dbReference type="SUPFAM" id="SSF55895">
    <property type="entry name" value="Ribonuclease Rh-like"/>
    <property type="match status" value="1"/>
</dbReference>